<dbReference type="KEGG" id="sva:SVA_2102"/>
<keyword evidence="5 6" id="KW-0804">Transcription</keyword>
<keyword evidence="4 6" id="KW-0805">Transcription regulation</keyword>
<gene>
    <name evidence="6" type="primary">nusB</name>
    <name evidence="8" type="ORF">SVA_2102</name>
</gene>
<comment type="similarity">
    <text evidence="1 6">Belongs to the NusB family.</text>
</comment>
<dbReference type="HAMAP" id="MF_00073">
    <property type="entry name" value="NusB"/>
    <property type="match status" value="1"/>
</dbReference>
<dbReference type="InterPro" id="IPR011605">
    <property type="entry name" value="NusB_fam"/>
</dbReference>
<evidence type="ECO:0000256" key="5">
    <source>
        <dbReference type="ARBA" id="ARBA00023163"/>
    </source>
</evidence>
<dbReference type="GO" id="GO:0005829">
    <property type="term" value="C:cytosol"/>
    <property type="evidence" value="ECO:0007669"/>
    <property type="project" value="TreeGrafter"/>
</dbReference>
<dbReference type="AlphaFoldDB" id="A0A1B4VAG2"/>
<dbReference type="GO" id="GO:0003723">
    <property type="term" value="F:RNA binding"/>
    <property type="evidence" value="ECO:0007669"/>
    <property type="project" value="UniProtKB-UniRule"/>
</dbReference>
<reference evidence="8 9" key="1">
    <citation type="submission" date="2015-08" db="EMBL/GenBank/DDBJ databases">
        <title>Complete genome sequence of Sulfurifustis variabilis.</title>
        <authorList>
            <person name="Miura A."/>
            <person name="Kojima H."/>
            <person name="Fukui M."/>
        </authorList>
    </citation>
    <scope>NUCLEOTIDE SEQUENCE [LARGE SCALE GENOMIC DNA]</scope>
    <source>
        <strain evidence="9">skN76</strain>
    </source>
</reference>
<accession>A0A1B4VAG2</accession>
<dbReference type="PANTHER" id="PTHR11078:SF3">
    <property type="entry name" value="ANTITERMINATION NUSB DOMAIN-CONTAINING PROTEIN"/>
    <property type="match status" value="1"/>
</dbReference>
<evidence type="ECO:0000256" key="2">
    <source>
        <dbReference type="ARBA" id="ARBA00022814"/>
    </source>
</evidence>
<evidence type="ECO:0000256" key="1">
    <source>
        <dbReference type="ARBA" id="ARBA00005952"/>
    </source>
</evidence>
<evidence type="ECO:0000259" key="7">
    <source>
        <dbReference type="Pfam" id="PF01029"/>
    </source>
</evidence>
<dbReference type="OrthoDB" id="9789556at2"/>
<evidence type="ECO:0000256" key="3">
    <source>
        <dbReference type="ARBA" id="ARBA00022884"/>
    </source>
</evidence>
<dbReference type="NCBIfam" id="TIGR01951">
    <property type="entry name" value="nusB"/>
    <property type="match status" value="1"/>
</dbReference>
<dbReference type="Pfam" id="PF01029">
    <property type="entry name" value="NusB"/>
    <property type="match status" value="1"/>
</dbReference>
<dbReference type="PANTHER" id="PTHR11078">
    <property type="entry name" value="N UTILIZATION SUBSTANCE PROTEIN B-RELATED"/>
    <property type="match status" value="1"/>
</dbReference>
<dbReference type="Gene3D" id="1.10.940.10">
    <property type="entry name" value="NusB-like"/>
    <property type="match status" value="1"/>
</dbReference>
<evidence type="ECO:0000313" key="8">
    <source>
        <dbReference type="EMBL" id="BAU48654.1"/>
    </source>
</evidence>
<keyword evidence="3 6" id="KW-0694">RNA-binding</keyword>
<dbReference type="GO" id="GO:0031564">
    <property type="term" value="P:transcription antitermination"/>
    <property type="evidence" value="ECO:0007669"/>
    <property type="project" value="UniProtKB-KW"/>
</dbReference>
<protein>
    <recommendedName>
        <fullName evidence="6">Transcription antitermination protein NusB</fullName>
    </recommendedName>
    <alternativeName>
        <fullName evidence="6">Antitermination factor NusB</fullName>
    </alternativeName>
</protein>
<organism evidence="8 9">
    <name type="scientific">Sulfurifustis variabilis</name>
    <dbReference type="NCBI Taxonomy" id="1675686"/>
    <lineage>
        <taxon>Bacteria</taxon>
        <taxon>Pseudomonadati</taxon>
        <taxon>Pseudomonadota</taxon>
        <taxon>Gammaproteobacteria</taxon>
        <taxon>Acidiferrobacterales</taxon>
        <taxon>Acidiferrobacteraceae</taxon>
        <taxon>Sulfurifustis</taxon>
    </lineage>
</organism>
<dbReference type="InterPro" id="IPR035926">
    <property type="entry name" value="NusB-like_sf"/>
</dbReference>
<dbReference type="SUPFAM" id="SSF48013">
    <property type="entry name" value="NusB-like"/>
    <property type="match status" value="1"/>
</dbReference>
<evidence type="ECO:0000313" key="9">
    <source>
        <dbReference type="Proteomes" id="UP000218899"/>
    </source>
</evidence>
<dbReference type="GO" id="GO:0006353">
    <property type="term" value="P:DNA-templated transcription termination"/>
    <property type="evidence" value="ECO:0007669"/>
    <property type="project" value="UniProtKB-UniRule"/>
</dbReference>
<evidence type="ECO:0000256" key="6">
    <source>
        <dbReference type="HAMAP-Rule" id="MF_00073"/>
    </source>
</evidence>
<evidence type="ECO:0000256" key="4">
    <source>
        <dbReference type="ARBA" id="ARBA00023015"/>
    </source>
</evidence>
<keyword evidence="2 6" id="KW-0889">Transcription antitermination</keyword>
<dbReference type="Proteomes" id="UP000218899">
    <property type="component" value="Chromosome"/>
</dbReference>
<dbReference type="RefSeq" id="WP_096461140.1">
    <property type="nucleotide sequence ID" value="NZ_AP014936.1"/>
</dbReference>
<sequence>MGAKAGPKGSRHKARRCAVQAIYQWQLTHQPPEDIETHFILDHAMSDVDLEYFHHLVREIPLHLHELDDHIIPHLDREIGDVDPVERAILRIGAYELEFHPEIPYRVILNEAVELAKTFGAEHGHKYVNGVLDRVAIELRPHELGTSGQPA</sequence>
<keyword evidence="9" id="KW-1185">Reference proteome</keyword>
<name>A0A1B4VAG2_9GAMM</name>
<feature type="domain" description="NusB/RsmB/TIM44" evidence="7">
    <location>
        <begin position="12"/>
        <end position="136"/>
    </location>
</feature>
<comment type="function">
    <text evidence="6">Involved in transcription antitermination. Required for transcription of ribosomal RNA (rRNA) genes. Binds specifically to the boxA antiterminator sequence of the ribosomal RNA (rrn) operons.</text>
</comment>
<dbReference type="EMBL" id="AP014936">
    <property type="protein sequence ID" value="BAU48654.1"/>
    <property type="molecule type" value="Genomic_DNA"/>
</dbReference>
<dbReference type="InterPro" id="IPR006027">
    <property type="entry name" value="NusB_RsmB_TIM44"/>
</dbReference>
<proteinExistence type="inferred from homology"/>